<evidence type="ECO:0000313" key="2">
    <source>
        <dbReference type="EMBL" id="BDL43601.1"/>
    </source>
</evidence>
<protein>
    <submittedName>
        <fullName evidence="2">Uncharacterized protein</fullName>
    </submittedName>
</protein>
<keyword evidence="3" id="KW-1185">Reference proteome</keyword>
<evidence type="ECO:0000313" key="3">
    <source>
        <dbReference type="Proteomes" id="UP001062263"/>
    </source>
</evidence>
<accession>A0ABM7ZFQ6</accession>
<organism evidence="2 3">
    <name type="scientific">Akkermansia biwaensis</name>
    <dbReference type="NCBI Taxonomy" id="2946555"/>
    <lineage>
        <taxon>Bacteria</taxon>
        <taxon>Pseudomonadati</taxon>
        <taxon>Verrucomicrobiota</taxon>
        <taxon>Verrucomicrobiia</taxon>
        <taxon>Verrucomicrobiales</taxon>
        <taxon>Akkermansiaceae</taxon>
        <taxon>Akkermansia</taxon>
    </lineage>
</organism>
<dbReference type="Proteomes" id="UP001062263">
    <property type="component" value="Chromosome"/>
</dbReference>
<proteinExistence type="predicted"/>
<name>A0ABM7ZFQ6_9BACT</name>
<evidence type="ECO:0000256" key="1">
    <source>
        <dbReference type="SAM" id="MobiDB-lite"/>
    </source>
</evidence>
<sequence length="190" mass="21620">MCPHCGFSLENLDKKYGRDSIPYRRVCDNAGALRQQDRVKLNALLEKLERRIPPVLLSVYFPNILEPFSLIPHSFWMMNHLTVDEAGFPNHQGPLDPQWLLVLVLDVRTDTACFMWGYELDPYVEPDLINKSIMKARIPLRESMLLHAAGSIMKDAVHLVARKARSKVRHPMRYGLTPPPPPERKGGGAA</sequence>
<dbReference type="EMBL" id="AP025943">
    <property type="protein sequence ID" value="BDL43601.1"/>
    <property type="molecule type" value="Genomic_DNA"/>
</dbReference>
<dbReference type="RefSeq" id="WP_067570456.1">
    <property type="nucleotide sequence ID" value="NZ_AP025943.1"/>
</dbReference>
<feature type="region of interest" description="Disordered" evidence="1">
    <location>
        <begin position="171"/>
        <end position="190"/>
    </location>
</feature>
<gene>
    <name evidence="2" type="ORF">Abiwalacus_11750</name>
</gene>
<reference evidence="2" key="1">
    <citation type="submission" date="2022-06" db="EMBL/GenBank/DDBJ databases">
        <title>Akkermansia biwalacus sp. nov., an anaerobic mucin-degrading bacterium isolated from human intestine.</title>
        <authorList>
            <person name="Kobayashi Y."/>
            <person name="Inoue S."/>
            <person name="Kawahara T."/>
            <person name="Kohda N."/>
        </authorList>
    </citation>
    <scope>NUCLEOTIDE SEQUENCE</scope>
    <source>
        <strain evidence="2">WON2089</strain>
    </source>
</reference>